<dbReference type="Proteomes" id="UP000230282">
    <property type="component" value="Unassembled WGS sequence"/>
</dbReference>
<dbReference type="InterPro" id="IPR006522">
    <property type="entry name" value="Phage_virion_morphogenesis"/>
</dbReference>
<dbReference type="EMBL" id="PHGZ01000028">
    <property type="protein sequence ID" value="PJG82122.1"/>
    <property type="molecule type" value="Genomic_DNA"/>
</dbReference>
<dbReference type="OrthoDB" id="6402405at2"/>
<sequence>MDETLKVKAAFSALLKNISPARRRLLSQQIGRQLARNQRKRIKAQQNPDGSAYEPRKRKKKSKKGRIKQMAMFKKITAPRYMKLRNGQDKIELGFSGNTGYIANVHQQGLRARVMRHHQFKVKYAQRELLGFTDEDREMIEDFVIKALAEPFN</sequence>
<evidence type="ECO:0000256" key="1">
    <source>
        <dbReference type="SAM" id="MobiDB-lite"/>
    </source>
</evidence>
<feature type="compositionally biased region" description="Basic residues" evidence="1">
    <location>
        <begin position="56"/>
        <end position="67"/>
    </location>
</feature>
<evidence type="ECO:0000313" key="3">
    <source>
        <dbReference type="Proteomes" id="UP000230282"/>
    </source>
</evidence>
<organism evidence="2 3">
    <name type="scientific">Caviibacterium pharyngocola</name>
    <dbReference type="NCBI Taxonomy" id="28159"/>
    <lineage>
        <taxon>Bacteria</taxon>
        <taxon>Pseudomonadati</taxon>
        <taxon>Pseudomonadota</taxon>
        <taxon>Gammaproteobacteria</taxon>
        <taxon>Pasteurellales</taxon>
        <taxon>Pasteurellaceae</taxon>
        <taxon>Caviibacterium</taxon>
    </lineage>
</organism>
<protein>
    <submittedName>
        <fullName evidence="2">Phage virion morphogenesis protein</fullName>
    </submittedName>
</protein>
<gene>
    <name evidence="2" type="ORF">CVP04_10730</name>
</gene>
<dbReference type="RefSeq" id="WP_100297509.1">
    <property type="nucleotide sequence ID" value="NZ_PHGZ01000028.1"/>
</dbReference>
<accession>A0A2M8RTA1</accession>
<keyword evidence="3" id="KW-1185">Reference proteome</keyword>
<reference evidence="2 3" key="1">
    <citation type="submission" date="2017-11" db="EMBL/GenBank/DDBJ databases">
        <title>Reclassification of Bisgaard taxon 5 as Caviibacterium pharyngocola gen. nov., sp. nov.</title>
        <authorList>
            <person name="Christensen H."/>
        </authorList>
    </citation>
    <scope>NUCLEOTIDE SEQUENCE [LARGE SCALE GENOMIC DNA]</scope>
    <source>
        <strain evidence="2 3">7_3</strain>
    </source>
</reference>
<name>A0A2M8RTA1_9PAST</name>
<dbReference type="AlphaFoldDB" id="A0A2M8RTA1"/>
<dbReference type="Pfam" id="PF05069">
    <property type="entry name" value="Phage_tail_S"/>
    <property type="match status" value="1"/>
</dbReference>
<dbReference type="NCBIfam" id="TIGR01635">
    <property type="entry name" value="tail_comp_S"/>
    <property type="match status" value="1"/>
</dbReference>
<proteinExistence type="predicted"/>
<evidence type="ECO:0000313" key="2">
    <source>
        <dbReference type="EMBL" id="PJG82122.1"/>
    </source>
</evidence>
<comment type="caution">
    <text evidence="2">The sequence shown here is derived from an EMBL/GenBank/DDBJ whole genome shotgun (WGS) entry which is preliminary data.</text>
</comment>
<feature type="region of interest" description="Disordered" evidence="1">
    <location>
        <begin position="37"/>
        <end position="68"/>
    </location>
</feature>